<proteinExistence type="predicted"/>
<organism evidence="1 2">
    <name type="scientific">Anaerovorax odorimutans</name>
    <dbReference type="NCBI Taxonomy" id="109327"/>
    <lineage>
        <taxon>Bacteria</taxon>
        <taxon>Bacillati</taxon>
        <taxon>Bacillota</taxon>
        <taxon>Clostridia</taxon>
        <taxon>Peptostreptococcales</taxon>
        <taxon>Anaerovoracaceae</taxon>
        <taxon>Anaerovorax</taxon>
    </lineage>
</organism>
<accession>A0ABT1RKF1</accession>
<gene>
    <name evidence="1" type="ORF">NE619_01750</name>
</gene>
<sequence>MINYYSTIDEVVLTFSNIKRNEQGFETIIARFERANNNGFDYAEWKLPCISNIKGFGFSEDEILEQERYLRNNSILIWEIAREKELSSIA</sequence>
<comment type="caution">
    <text evidence="1">The sequence shown here is derived from an EMBL/GenBank/DDBJ whole genome shotgun (WGS) entry which is preliminary data.</text>
</comment>
<dbReference type="RefSeq" id="WP_256130626.1">
    <property type="nucleotide sequence ID" value="NZ_JANFXK010000001.1"/>
</dbReference>
<reference evidence="1 2" key="1">
    <citation type="submission" date="2022-06" db="EMBL/GenBank/DDBJ databases">
        <title>Isolation of gut microbiota from human fecal samples.</title>
        <authorList>
            <person name="Pamer E.G."/>
            <person name="Barat B."/>
            <person name="Waligurski E."/>
            <person name="Medina S."/>
            <person name="Paddock L."/>
            <person name="Mostad J."/>
        </authorList>
    </citation>
    <scope>NUCLEOTIDE SEQUENCE [LARGE SCALE GENOMIC DNA]</scope>
    <source>
        <strain evidence="1 2">SL.3.17</strain>
    </source>
</reference>
<name>A0ABT1RKF1_9FIRM</name>
<evidence type="ECO:0000313" key="1">
    <source>
        <dbReference type="EMBL" id="MCQ4635441.1"/>
    </source>
</evidence>
<keyword evidence="2" id="KW-1185">Reference proteome</keyword>
<evidence type="ECO:0000313" key="2">
    <source>
        <dbReference type="Proteomes" id="UP001524502"/>
    </source>
</evidence>
<dbReference type="Proteomes" id="UP001524502">
    <property type="component" value="Unassembled WGS sequence"/>
</dbReference>
<dbReference type="EMBL" id="JANFXK010000001">
    <property type="protein sequence ID" value="MCQ4635441.1"/>
    <property type="molecule type" value="Genomic_DNA"/>
</dbReference>
<protein>
    <submittedName>
        <fullName evidence="1">Uncharacterized protein</fullName>
    </submittedName>
</protein>